<feature type="compositionally biased region" description="Basic and acidic residues" evidence="7">
    <location>
        <begin position="114"/>
        <end position="136"/>
    </location>
</feature>
<feature type="domain" description="BZIP" evidence="8">
    <location>
        <begin position="45"/>
        <end position="88"/>
    </location>
</feature>
<gene>
    <name evidence="9" type="ORF">BDQ12DRAFT_5485</name>
</gene>
<dbReference type="Gene3D" id="1.20.5.170">
    <property type="match status" value="1"/>
</dbReference>
<evidence type="ECO:0000256" key="1">
    <source>
        <dbReference type="ARBA" id="ARBA00022843"/>
    </source>
</evidence>
<dbReference type="InterPro" id="IPR046347">
    <property type="entry name" value="bZIP_sf"/>
</dbReference>
<dbReference type="PROSITE" id="PS50217">
    <property type="entry name" value="BZIP"/>
    <property type="match status" value="1"/>
</dbReference>
<reference evidence="9 10" key="1">
    <citation type="journal article" date="2019" name="Nat. Ecol. Evol.">
        <title>Megaphylogeny resolves global patterns of mushroom evolution.</title>
        <authorList>
            <person name="Varga T."/>
            <person name="Krizsan K."/>
            <person name="Foldi C."/>
            <person name="Dima B."/>
            <person name="Sanchez-Garcia M."/>
            <person name="Sanchez-Ramirez S."/>
            <person name="Szollosi G.J."/>
            <person name="Szarkandi J.G."/>
            <person name="Papp V."/>
            <person name="Albert L."/>
            <person name="Andreopoulos W."/>
            <person name="Angelini C."/>
            <person name="Antonin V."/>
            <person name="Barry K.W."/>
            <person name="Bougher N.L."/>
            <person name="Buchanan P."/>
            <person name="Buyck B."/>
            <person name="Bense V."/>
            <person name="Catcheside P."/>
            <person name="Chovatia M."/>
            <person name="Cooper J."/>
            <person name="Damon W."/>
            <person name="Desjardin D."/>
            <person name="Finy P."/>
            <person name="Geml J."/>
            <person name="Haridas S."/>
            <person name="Hughes K."/>
            <person name="Justo A."/>
            <person name="Karasinski D."/>
            <person name="Kautmanova I."/>
            <person name="Kiss B."/>
            <person name="Kocsube S."/>
            <person name="Kotiranta H."/>
            <person name="LaButti K.M."/>
            <person name="Lechner B.E."/>
            <person name="Liimatainen K."/>
            <person name="Lipzen A."/>
            <person name="Lukacs Z."/>
            <person name="Mihaltcheva S."/>
            <person name="Morgado L.N."/>
            <person name="Niskanen T."/>
            <person name="Noordeloos M.E."/>
            <person name="Ohm R.A."/>
            <person name="Ortiz-Santana B."/>
            <person name="Ovrebo C."/>
            <person name="Racz N."/>
            <person name="Riley R."/>
            <person name="Savchenko A."/>
            <person name="Shiryaev A."/>
            <person name="Soop K."/>
            <person name="Spirin V."/>
            <person name="Szebenyi C."/>
            <person name="Tomsovsky M."/>
            <person name="Tulloss R.E."/>
            <person name="Uehling J."/>
            <person name="Grigoriev I.V."/>
            <person name="Vagvolgyi C."/>
            <person name="Papp T."/>
            <person name="Martin F.M."/>
            <person name="Miettinen O."/>
            <person name="Hibbett D.S."/>
            <person name="Nagy L.G."/>
        </authorList>
    </citation>
    <scope>NUCLEOTIDE SEQUENCE [LARGE SCALE GENOMIC DNA]</scope>
    <source>
        <strain evidence="9 10">CBS 166.37</strain>
    </source>
</reference>
<dbReference type="SMART" id="SM00338">
    <property type="entry name" value="BRLZ"/>
    <property type="match status" value="1"/>
</dbReference>
<feature type="region of interest" description="Disordered" evidence="7">
    <location>
        <begin position="1"/>
        <end position="67"/>
    </location>
</feature>
<dbReference type="SUPFAM" id="SSF57959">
    <property type="entry name" value="Leucine zipper domain"/>
    <property type="match status" value="1"/>
</dbReference>
<dbReference type="PROSITE" id="PS00036">
    <property type="entry name" value="BZIP_BASIC"/>
    <property type="match status" value="1"/>
</dbReference>
<dbReference type="STRING" id="68775.A0A5C3MHN5"/>
<dbReference type="GO" id="GO:0000977">
    <property type="term" value="F:RNA polymerase II transcription regulatory region sequence-specific DNA binding"/>
    <property type="evidence" value="ECO:0007669"/>
    <property type="project" value="TreeGrafter"/>
</dbReference>
<evidence type="ECO:0000313" key="9">
    <source>
        <dbReference type="EMBL" id="TFK44183.1"/>
    </source>
</evidence>
<dbReference type="Proteomes" id="UP000308652">
    <property type="component" value="Unassembled WGS sequence"/>
</dbReference>
<name>A0A5C3MHN5_9AGAR</name>
<feature type="compositionally biased region" description="Polar residues" evidence="7">
    <location>
        <begin position="1"/>
        <end position="19"/>
    </location>
</feature>
<protein>
    <recommendedName>
        <fullName evidence="6">X-box-binding protein 1</fullName>
    </recommendedName>
</protein>
<feature type="region of interest" description="Disordered" evidence="7">
    <location>
        <begin position="104"/>
        <end position="136"/>
    </location>
</feature>
<feature type="region of interest" description="Disordered" evidence="7">
    <location>
        <begin position="322"/>
        <end position="347"/>
    </location>
</feature>
<proteinExistence type="predicted"/>
<evidence type="ECO:0000256" key="7">
    <source>
        <dbReference type="SAM" id="MobiDB-lite"/>
    </source>
</evidence>
<keyword evidence="3" id="KW-0238">DNA-binding</keyword>
<evidence type="ECO:0000256" key="3">
    <source>
        <dbReference type="ARBA" id="ARBA00023125"/>
    </source>
</evidence>
<organism evidence="9 10">
    <name type="scientific">Crucibulum laeve</name>
    <dbReference type="NCBI Taxonomy" id="68775"/>
    <lineage>
        <taxon>Eukaryota</taxon>
        <taxon>Fungi</taxon>
        <taxon>Dikarya</taxon>
        <taxon>Basidiomycota</taxon>
        <taxon>Agaricomycotina</taxon>
        <taxon>Agaricomycetes</taxon>
        <taxon>Agaricomycetidae</taxon>
        <taxon>Agaricales</taxon>
        <taxon>Agaricineae</taxon>
        <taxon>Nidulariaceae</taxon>
        <taxon>Crucibulum</taxon>
    </lineage>
</organism>
<dbReference type="OrthoDB" id="295274at2759"/>
<dbReference type="AlphaFoldDB" id="A0A5C3MHN5"/>
<keyword evidence="4" id="KW-0804">Transcription</keyword>
<keyword evidence="2" id="KW-0805">Transcription regulation</keyword>
<dbReference type="PANTHER" id="PTHR46542:SF1">
    <property type="entry name" value="X-BOX BINDING PROTEIN 1"/>
    <property type="match status" value="1"/>
</dbReference>
<evidence type="ECO:0000259" key="8">
    <source>
        <dbReference type="PROSITE" id="PS50217"/>
    </source>
</evidence>
<dbReference type="InterPro" id="IPR052470">
    <property type="entry name" value="ER_Stress-Reg_TF"/>
</dbReference>
<dbReference type="EMBL" id="ML213590">
    <property type="protein sequence ID" value="TFK44183.1"/>
    <property type="molecule type" value="Genomic_DNA"/>
</dbReference>
<keyword evidence="10" id="KW-1185">Reference proteome</keyword>
<dbReference type="GO" id="GO:0005634">
    <property type="term" value="C:nucleus"/>
    <property type="evidence" value="ECO:0007669"/>
    <property type="project" value="TreeGrafter"/>
</dbReference>
<evidence type="ECO:0000256" key="4">
    <source>
        <dbReference type="ARBA" id="ARBA00023163"/>
    </source>
</evidence>
<dbReference type="CDD" id="cd14812">
    <property type="entry name" value="bZIP_u3"/>
    <property type="match status" value="1"/>
</dbReference>
<evidence type="ECO:0000256" key="6">
    <source>
        <dbReference type="ARBA" id="ARBA00040165"/>
    </source>
</evidence>
<sequence length="347" mass="37791">MPSTNAFIDPSALSQFDSPPSTPAASDYNDVGPSRKRQRTETSSEERKEARAHRNRIAAQNSRDRRKAQFSYLERRVAELEEENRQLRAGMSMPVPVPVTIAPPAAVAPVVPSRAEEQERERQRKENEELKERIKTLERGWDAVVKALAAQGLPTGLVPTSEQPKPSSPSPTLAPSSTKKSPSPTITSTPAPTPTNTFSTVFPISPAPSTSSLDFDLDLSPAPSGTPPTIFPAPITASTAPIFALPTPPASLSEQAAFEPTRHSARVATVALATSLQRVGPQQRNLRYLAALALVKAQSLPVATATRQAQLMMQRWKICSGRSSSRRRPLRMRDCLKSRSAALPRRR</sequence>
<evidence type="ECO:0000256" key="2">
    <source>
        <dbReference type="ARBA" id="ARBA00023015"/>
    </source>
</evidence>
<feature type="region of interest" description="Disordered" evidence="7">
    <location>
        <begin position="155"/>
        <end position="203"/>
    </location>
</feature>
<dbReference type="InterPro" id="IPR004827">
    <property type="entry name" value="bZIP"/>
</dbReference>
<dbReference type="Pfam" id="PF00170">
    <property type="entry name" value="bZIP_1"/>
    <property type="match status" value="1"/>
</dbReference>
<keyword evidence="5" id="KW-0539">Nucleus</keyword>
<dbReference type="GO" id="GO:0000981">
    <property type="term" value="F:DNA-binding transcription factor activity, RNA polymerase II-specific"/>
    <property type="evidence" value="ECO:0007669"/>
    <property type="project" value="TreeGrafter"/>
</dbReference>
<keyword evidence="1" id="KW-0832">Ubl conjugation</keyword>
<dbReference type="PANTHER" id="PTHR46542">
    <property type="entry name" value="X-BOX BINDING PROTEIN 1"/>
    <property type="match status" value="1"/>
</dbReference>
<evidence type="ECO:0000256" key="5">
    <source>
        <dbReference type="ARBA" id="ARBA00023242"/>
    </source>
</evidence>
<evidence type="ECO:0000313" key="10">
    <source>
        <dbReference type="Proteomes" id="UP000308652"/>
    </source>
</evidence>
<feature type="compositionally biased region" description="Low complexity" evidence="7">
    <location>
        <begin position="170"/>
        <end position="200"/>
    </location>
</feature>
<accession>A0A5C3MHN5</accession>
<feature type="compositionally biased region" description="Basic and acidic residues" evidence="7">
    <location>
        <begin position="39"/>
        <end position="49"/>
    </location>
</feature>